<accession>A0AAN9TRA5</accession>
<sequence>MNLLENLIEMIANANPNIEAETKEKLHQPIDSFIQTVPLEGEVLKRWLFIEISYSEMLKLYPEKDIIPANSEPSWLSQDPSGMSYVY</sequence>
<dbReference type="Proteomes" id="UP001367676">
    <property type="component" value="Unassembled WGS sequence"/>
</dbReference>
<reference evidence="1 2" key="1">
    <citation type="submission" date="2024-03" db="EMBL/GenBank/DDBJ databases">
        <title>Adaptation during the transition from Ophiocordyceps entomopathogen to insect associate is accompanied by gene loss and intensified selection.</title>
        <authorList>
            <person name="Ward C.M."/>
            <person name="Onetto C.A."/>
            <person name="Borneman A.R."/>
        </authorList>
    </citation>
    <scope>NUCLEOTIDE SEQUENCE [LARGE SCALE GENOMIC DNA]</scope>
    <source>
        <strain evidence="1">AWRI1</strain>
        <tissue evidence="1">Single Adult Female</tissue>
    </source>
</reference>
<evidence type="ECO:0000313" key="1">
    <source>
        <dbReference type="EMBL" id="KAK7580276.1"/>
    </source>
</evidence>
<gene>
    <name evidence="1" type="ORF">V9T40_000905</name>
</gene>
<dbReference type="EMBL" id="JBBCAQ010000034">
    <property type="protein sequence ID" value="KAK7580276.1"/>
    <property type="molecule type" value="Genomic_DNA"/>
</dbReference>
<protein>
    <submittedName>
        <fullName evidence="1">Uncharacterized protein</fullName>
    </submittedName>
</protein>
<dbReference type="AlphaFoldDB" id="A0AAN9TRA5"/>
<proteinExistence type="predicted"/>
<organism evidence="1 2">
    <name type="scientific">Parthenolecanium corni</name>
    <dbReference type="NCBI Taxonomy" id="536013"/>
    <lineage>
        <taxon>Eukaryota</taxon>
        <taxon>Metazoa</taxon>
        <taxon>Ecdysozoa</taxon>
        <taxon>Arthropoda</taxon>
        <taxon>Hexapoda</taxon>
        <taxon>Insecta</taxon>
        <taxon>Pterygota</taxon>
        <taxon>Neoptera</taxon>
        <taxon>Paraneoptera</taxon>
        <taxon>Hemiptera</taxon>
        <taxon>Sternorrhyncha</taxon>
        <taxon>Coccoidea</taxon>
        <taxon>Coccidae</taxon>
        <taxon>Parthenolecanium</taxon>
    </lineage>
</organism>
<evidence type="ECO:0000313" key="2">
    <source>
        <dbReference type="Proteomes" id="UP001367676"/>
    </source>
</evidence>
<name>A0AAN9TRA5_9HEMI</name>
<comment type="caution">
    <text evidence="1">The sequence shown here is derived from an EMBL/GenBank/DDBJ whole genome shotgun (WGS) entry which is preliminary data.</text>
</comment>
<keyword evidence="2" id="KW-1185">Reference proteome</keyword>